<organism evidence="2 3">
    <name type="scientific">Capnocytophaga canis</name>
    <dbReference type="NCBI Taxonomy" id="1848903"/>
    <lineage>
        <taxon>Bacteria</taxon>
        <taxon>Pseudomonadati</taxon>
        <taxon>Bacteroidota</taxon>
        <taxon>Flavobacteriia</taxon>
        <taxon>Flavobacteriales</taxon>
        <taxon>Flavobacteriaceae</taxon>
        <taxon>Capnocytophaga</taxon>
    </lineage>
</organism>
<protein>
    <submittedName>
        <fullName evidence="2">Uncharacterized protein</fullName>
    </submittedName>
</protein>
<evidence type="ECO:0000313" key="2">
    <source>
        <dbReference type="EMBL" id="CEN52594.1"/>
    </source>
</evidence>
<evidence type="ECO:0000313" key="3">
    <source>
        <dbReference type="Proteomes" id="UP000038200"/>
    </source>
</evidence>
<accession>A0A0B7IPR5</accession>
<keyword evidence="1" id="KW-0472">Membrane</keyword>
<dbReference type="EMBL" id="CDOL01000190">
    <property type="protein sequence ID" value="CEN52594.1"/>
    <property type="molecule type" value="Genomic_DNA"/>
</dbReference>
<keyword evidence="1" id="KW-0812">Transmembrane</keyword>
<reference evidence="2 3" key="1">
    <citation type="submission" date="2015-01" db="EMBL/GenBank/DDBJ databases">
        <authorList>
            <person name="Xiang T."/>
            <person name="Song Y."/>
            <person name="Huang L."/>
            <person name="Wang B."/>
            <person name="Wu P."/>
        </authorList>
    </citation>
    <scope>NUCLEOTIDE SEQUENCE [LARGE SCALE GENOMIC DNA]</scope>
    <source>
        <strain evidence="2 3">CcD93</strain>
    </source>
</reference>
<name>A0A0B7IPR5_9FLAO</name>
<dbReference type="AlphaFoldDB" id="A0A0B7IPR5"/>
<gene>
    <name evidence="2" type="ORF">CCAND93_270004</name>
</gene>
<sequence length="54" mass="6807">MRKIHQMRKKLKKSFYLYFNNKNLNHVITMLKKYHINKIILFSLCYLCHYFLII</sequence>
<feature type="transmembrane region" description="Helical" evidence="1">
    <location>
        <begin position="36"/>
        <end position="53"/>
    </location>
</feature>
<proteinExistence type="predicted"/>
<evidence type="ECO:0000256" key="1">
    <source>
        <dbReference type="SAM" id="Phobius"/>
    </source>
</evidence>
<keyword evidence="1" id="KW-1133">Transmembrane helix</keyword>
<dbReference type="Proteomes" id="UP000038200">
    <property type="component" value="Unassembled WGS sequence"/>
</dbReference>